<feature type="transmembrane region" description="Helical" evidence="1">
    <location>
        <begin position="72"/>
        <end position="91"/>
    </location>
</feature>
<name>A0A7M1XL63_9SPIR</name>
<dbReference type="EMBL" id="CP031517">
    <property type="protein sequence ID" value="QOS39531.1"/>
    <property type="molecule type" value="Genomic_DNA"/>
</dbReference>
<sequence length="149" mass="16685">MKLNFSFKNRPFTFYLKFASGAISILLSLIFFILECVIVRGHISFADLSHITFIFTFLSGVVMLFDAFAEISFLPLVATIFLALGVGQHLFMSCYPYADLGTGVPFFVDDGSLLVVVSNLFTIFLVGFAILLVVDILINFMDQKTEKRI</sequence>
<feature type="transmembrane region" description="Helical" evidence="1">
    <location>
        <begin position="111"/>
        <end position="138"/>
    </location>
</feature>
<reference evidence="2 3" key="1">
    <citation type="submission" date="2018-08" db="EMBL/GenBank/DDBJ databases">
        <title>The first complete genome of Treponema rectale (CHPAT), a commensal spirochete of the bovine rectum.</title>
        <authorList>
            <person name="Staton G.J."/>
            <person name="Clegg S.R."/>
            <person name="Carter S.D."/>
            <person name="Radford A.D."/>
            <person name="Darby A."/>
            <person name="Hall N."/>
            <person name="Birtles R.J."/>
            <person name="Evans N.J."/>
        </authorList>
    </citation>
    <scope>NUCLEOTIDE SEQUENCE [LARGE SCALE GENOMIC DNA]</scope>
    <source>
        <strain evidence="2 3">CHPA</strain>
    </source>
</reference>
<accession>A0A7M1XL63</accession>
<dbReference type="AlphaFoldDB" id="A0A7M1XL63"/>
<evidence type="ECO:0000313" key="3">
    <source>
        <dbReference type="Proteomes" id="UP000593591"/>
    </source>
</evidence>
<keyword evidence="1" id="KW-0812">Transmembrane</keyword>
<organism evidence="2 3">
    <name type="scientific">Treponema rectale</name>
    <dbReference type="NCBI Taxonomy" id="744512"/>
    <lineage>
        <taxon>Bacteria</taxon>
        <taxon>Pseudomonadati</taxon>
        <taxon>Spirochaetota</taxon>
        <taxon>Spirochaetia</taxon>
        <taxon>Spirochaetales</taxon>
        <taxon>Treponemataceae</taxon>
        <taxon>Treponema</taxon>
    </lineage>
</organism>
<dbReference type="Proteomes" id="UP000593591">
    <property type="component" value="Chromosome"/>
</dbReference>
<feature type="transmembrane region" description="Helical" evidence="1">
    <location>
        <begin position="45"/>
        <end position="65"/>
    </location>
</feature>
<feature type="transmembrane region" description="Helical" evidence="1">
    <location>
        <begin position="12"/>
        <end position="33"/>
    </location>
</feature>
<protein>
    <submittedName>
        <fullName evidence="2">Uncharacterized protein</fullName>
    </submittedName>
</protein>
<evidence type="ECO:0000256" key="1">
    <source>
        <dbReference type="SAM" id="Phobius"/>
    </source>
</evidence>
<gene>
    <name evidence="2" type="ORF">DYE49_03275</name>
</gene>
<keyword evidence="1" id="KW-0472">Membrane</keyword>
<keyword evidence="1" id="KW-1133">Transmembrane helix</keyword>
<proteinExistence type="predicted"/>
<evidence type="ECO:0000313" key="2">
    <source>
        <dbReference type="EMBL" id="QOS39531.1"/>
    </source>
</evidence>
<dbReference type="KEGG" id="trc:DYE49_03275"/>